<dbReference type="EMBL" id="GG693880">
    <property type="protein sequence ID" value="EES52056.1"/>
    <property type="molecule type" value="Genomic_DNA"/>
</dbReference>
<evidence type="ECO:0000313" key="6">
    <source>
        <dbReference type="Proteomes" id="UP000009374"/>
    </source>
</evidence>
<dbReference type="PROSITE" id="PS00211">
    <property type="entry name" value="ABC_TRANSPORTER_1"/>
    <property type="match status" value="1"/>
</dbReference>
<dbReference type="CDD" id="cd03261">
    <property type="entry name" value="ABC_Org_Solvent_Resistant"/>
    <property type="match status" value="1"/>
</dbReference>
<evidence type="ECO:0000256" key="1">
    <source>
        <dbReference type="ARBA" id="ARBA00022448"/>
    </source>
</evidence>
<evidence type="ECO:0000313" key="5">
    <source>
        <dbReference type="EMBL" id="EES52056.1"/>
    </source>
</evidence>
<keyword evidence="2" id="KW-0547">Nucleotide-binding</keyword>
<feature type="domain" description="ABC transporter" evidence="4">
    <location>
        <begin position="7"/>
        <end position="245"/>
    </location>
</feature>
<accession>C6HZ45</accession>
<dbReference type="InterPro" id="IPR003593">
    <property type="entry name" value="AAA+_ATPase"/>
</dbReference>
<reference evidence="5 6" key="1">
    <citation type="journal article" date="2009" name="Appl. Environ. Microbiol.">
        <title>Community genomic and proteomic analyses of chemoautotrophic iron-oxidizing "Leptospirillum rubarum" (Group II) and "Leptospirillum ferrodiazotrophum" (Group III) bacteria in acid mine drainage biofilms.</title>
        <authorList>
            <person name="Goltsman D.S."/>
            <person name="Denef V.J."/>
            <person name="Singer S.W."/>
            <person name="VerBerkmoes N.C."/>
            <person name="Lefsrud M."/>
            <person name="Mueller R.S."/>
            <person name="Dick G.J."/>
            <person name="Sun C.L."/>
            <person name="Wheeler K.E."/>
            <person name="Zemla A."/>
            <person name="Baker B.J."/>
            <person name="Hauser L."/>
            <person name="Land M."/>
            <person name="Shah M.B."/>
            <person name="Thelen M.P."/>
            <person name="Hettich R.L."/>
            <person name="Banfield J.F."/>
        </authorList>
    </citation>
    <scope>NUCLEOTIDE SEQUENCE [LARGE SCALE GENOMIC DNA]</scope>
</reference>
<organism evidence="5 6">
    <name type="scientific">Leptospirillum ferrodiazotrophum</name>
    <dbReference type="NCBI Taxonomy" id="412449"/>
    <lineage>
        <taxon>Bacteria</taxon>
        <taxon>Pseudomonadati</taxon>
        <taxon>Nitrospirota</taxon>
        <taxon>Nitrospiria</taxon>
        <taxon>Nitrospirales</taxon>
        <taxon>Nitrospiraceae</taxon>
        <taxon>Leptospirillum</taxon>
    </lineage>
</organism>
<proteinExistence type="predicted"/>
<dbReference type="PANTHER" id="PTHR43023">
    <property type="entry name" value="PROTEIN TRIGALACTOSYLDIACYLGLYCEROL 3, CHLOROPLASTIC"/>
    <property type="match status" value="1"/>
</dbReference>
<dbReference type="Proteomes" id="UP000009374">
    <property type="component" value="Unassembled WGS sequence"/>
</dbReference>
<dbReference type="AlphaFoldDB" id="C6HZ45"/>
<dbReference type="InterPro" id="IPR027417">
    <property type="entry name" value="P-loop_NTPase"/>
</dbReference>
<dbReference type="SMART" id="SM00382">
    <property type="entry name" value="AAA"/>
    <property type="match status" value="1"/>
</dbReference>
<dbReference type="Pfam" id="PF00005">
    <property type="entry name" value="ABC_tran"/>
    <property type="match status" value="1"/>
</dbReference>
<dbReference type="PROSITE" id="PS50893">
    <property type="entry name" value="ABC_TRANSPORTER_2"/>
    <property type="match status" value="1"/>
</dbReference>
<gene>
    <name evidence="5" type="ORF">UBAL3_94530022</name>
</gene>
<name>C6HZ45_9BACT</name>
<dbReference type="GO" id="GO:0016887">
    <property type="term" value="F:ATP hydrolysis activity"/>
    <property type="evidence" value="ECO:0007669"/>
    <property type="project" value="InterPro"/>
</dbReference>
<evidence type="ECO:0000259" key="4">
    <source>
        <dbReference type="PROSITE" id="PS50893"/>
    </source>
</evidence>
<evidence type="ECO:0000256" key="2">
    <source>
        <dbReference type="ARBA" id="ARBA00022741"/>
    </source>
</evidence>
<dbReference type="Gene3D" id="3.40.50.300">
    <property type="entry name" value="P-loop containing nucleotide triphosphate hydrolases"/>
    <property type="match status" value="1"/>
</dbReference>
<protein>
    <submittedName>
        <fullName evidence="5">ABC transporter ATP-binding protein</fullName>
    </submittedName>
</protein>
<evidence type="ECO:0000256" key="3">
    <source>
        <dbReference type="ARBA" id="ARBA00022840"/>
    </source>
</evidence>
<keyword evidence="6" id="KW-1185">Reference proteome</keyword>
<dbReference type="GO" id="GO:0005524">
    <property type="term" value="F:ATP binding"/>
    <property type="evidence" value="ECO:0007669"/>
    <property type="project" value="UniProtKB-KW"/>
</dbReference>
<dbReference type="SUPFAM" id="SSF52540">
    <property type="entry name" value="P-loop containing nucleoside triphosphate hydrolases"/>
    <property type="match status" value="1"/>
</dbReference>
<dbReference type="InterPro" id="IPR017871">
    <property type="entry name" value="ABC_transporter-like_CS"/>
</dbReference>
<sequence>MSFAPAISVEGLSKSFGAQRVLREVTFFVPKGETYCIIGGSGQGKSVLLKHVMRLLLPDRGTVRVDGEAIESLSGEDLSRVRKKMGMVFQESALFDSMTCLENVAFGLMMHRKDLSKREILDVAREKLRLVGLPRTVEEKSPSQISGGMKKRVGIARAIALSPEILLYDEPTTGLDPVLSASIDDLIGRMKGELGVTSLVITHDMSSAFRIADRILFLYGGEIRAAGTPEEIRQSPDPLLQQFIRGEIKGPIPVIPDERDLS</sequence>
<dbReference type="PANTHER" id="PTHR43023:SF6">
    <property type="entry name" value="INTERMEMBRANE PHOSPHOLIPID TRANSPORT SYSTEM ATP-BINDING PROTEIN MLAF"/>
    <property type="match status" value="1"/>
</dbReference>
<keyword evidence="3 5" id="KW-0067">ATP-binding</keyword>
<dbReference type="InterPro" id="IPR003439">
    <property type="entry name" value="ABC_transporter-like_ATP-bd"/>
</dbReference>
<keyword evidence="1" id="KW-0813">Transport</keyword>